<dbReference type="Proteomes" id="UP001139207">
    <property type="component" value="Unassembled WGS sequence"/>
</dbReference>
<evidence type="ECO:0000313" key="3">
    <source>
        <dbReference type="EMBL" id="MCJ7857312.1"/>
    </source>
</evidence>
<comment type="caution">
    <text evidence="3">The sequence shown here is derived from an EMBL/GenBank/DDBJ whole genome shotgun (WGS) entry which is preliminary data.</text>
</comment>
<evidence type="ECO:0000313" key="4">
    <source>
        <dbReference type="Proteomes" id="UP001139207"/>
    </source>
</evidence>
<proteinExistence type="predicted"/>
<accession>A0A9X1WJ76</accession>
<evidence type="ECO:0000256" key="1">
    <source>
        <dbReference type="ARBA" id="ARBA00022763"/>
    </source>
</evidence>
<keyword evidence="1" id="KW-0227">DNA damage</keyword>
<dbReference type="InterPro" id="IPR036388">
    <property type="entry name" value="WH-like_DNA-bd_sf"/>
</dbReference>
<dbReference type="RefSeq" id="WP_244803056.1">
    <property type="nucleotide sequence ID" value="NZ_JALIEA010000006.1"/>
</dbReference>
<feature type="domain" description="Methylated-DNA-[protein]-cysteine S-methyltransferase DNA binding" evidence="2">
    <location>
        <begin position="5"/>
        <end position="46"/>
    </location>
</feature>
<dbReference type="InterPro" id="IPR014048">
    <property type="entry name" value="MethylDNA_cys_MeTrfase_DNA-bd"/>
</dbReference>
<keyword evidence="4" id="KW-1185">Reference proteome</keyword>
<dbReference type="Gene3D" id="1.10.10.10">
    <property type="entry name" value="Winged helix-like DNA-binding domain superfamily/Winged helix DNA-binding domain"/>
    <property type="match status" value="1"/>
</dbReference>
<protein>
    <submittedName>
        <fullName evidence="3">MGMT family protein</fullName>
    </submittedName>
</protein>
<dbReference type="GO" id="GO:0006281">
    <property type="term" value="P:DNA repair"/>
    <property type="evidence" value="ECO:0007669"/>
    <property type="project" value="InterPro"/>
</dbReference>
<gene>
    <name evidence="3" type="ORF">MUN33_01065</name>
</gene>
<dbReference type="Pfam" id="PF01035">
    <property type="entry name" value="DNA_binding_1"/>
    <property type="match status" value="1"/>
</dbReference>
<sequence length="130" mass="13726">MNDDLHDRVREVLELIGDGEVTGYGEVAGAVGLPRGARAVARALAAGGFGWDLAAPVIPVGTVRGGRTRGRTPHFLVPDMGVGEDSRSAALERRAVSFTRDGDTLLIPTSQCLDAVEIAERLEASRHPRG</sequence>
<dbReference type="GO" id="GO:0003824">
    <property type="term" value="F:catalytic activity"/>
    <property type="evidence" value="ECO:0007669"/>
    <property type="project" value="InterPro"/>
</dbReference>
<reference evidence="3" key="1">
    <citation type="submission" date="2022-04" db="EMBL/GenBank/DDBJ databases">
        <title>Corynebacterium kalidii LD5P10.</title>
        <authorList>
            <person name="Sun J.Q."/>
        </authorList>
    </citation>
    <scope>NUCLEOTIDE SEQUENCE</scope>
    <source>
        <strain evidence="3">LD5P10</strain>
    </source>
</reference>
<organism evidence="3 4">
    <name type="scientific">Corynebacterium kalidii</name>
    <dbReference type="NCBI Taxonomy" id="2931982"/>
    <lineage>
        <taxon>Bacteria</taxon>
        <taxon>Bacillati</taxon>
        <taxon>Actinomycetota</taxon>
        <taxon>Actinomycetes</taxon>
        <taxon>Mycobacteriales</taxon>
        <taxon>Corynebacteriaceae</taxon>
        <taxon>Corynebacterium</taxon>
    </lineage>
</organism>
<name>A0A9X1WJ76_9CORY</name>
<dbReference type="AlphaFoldDB" id="A0A9X1WJ76"/>
<dbReference type="SUPFAM" id="SSF46767">
    <property type="entry name" value="Methylated DNA-protein cysteine methyltransferase, C-terminal domain"/>
    <property type="match status" value="1"/>
</dbReference>
<dbReference type="EMBL" id="JALIEA010000006">
    <property type="protein sequence ID" value="MCJ7857312.1"/>
    <property type="molecule type" value="Genomic_DNA"/>
</dbReference>
<evidence type="ECO:0000259" key="2">
    <source>
        <dbReference type="Pfam" id="PF01035"/>
    </source>
</evidence>
<dbReference type="InterPro" id="IPR036217">
    <property type="entry name" value="MethylDNA_cys_MeTrfase_DNAb"/>
</dbReference>